<feature type="domain" description="Acyltransferase 3" evidence="2">
    <location>
        <begin position="344"/>
        <end position="664"/>
    </location>
</feature>
<protein>
    <submittedName>
        <fullName evidence="5">Acyltransferase family protein</fullName>
    </submittedName>
</protein>
<feature type="transmembrane region" description="Helical" evidence="1">
    <location>
        <begin position="533"/>
        <end position="555"/>
    </location>
</feature>
<accession>A0A0F3QGC7</accession>
<keyword evidence="5" id="KW-0012">Acyltransferase</keyword>
<evidence type="ECO:0000259" key="4">
    <source>
        <dbReference type="Pfam" id="PF17761"/>
    </source>
</evidence>
<dbReference type="GO" id="GO:0016747">
    <property type="term" value="F:acyltransferase activity, transferring groups other than amino-acyl groups"/>
    <property type="evidence" value="ECO:0007669"/>
    <property type="project" value="InterPro"/>
</dbReference>
<dbReference type="Proteomes" id="UP000033661">
    <property type="component" value="Unassembled WGS sequence"/>
</dbReference>
<dbReference type="Pfam" id="PF01757">
    <property type="entry name" value="Acyl_transf_3"/>
    <property type="match status" value="1"/>
</dbReference>
<dbReference type="AlphaFoldDB" id="A0A0F3QGC7"/>
<keyword evidence="6" id="KW-1185">Reference proteome</keyword>
<feature type="transmembrane region" description="Helical" evidence="1">
    <location>
        <begin position="567"/>
        <end position="585"/>
    </location>
</feature>
<dbReference type="Gene3D" id="3.40.1350.10">
    <property type="match status" value="1"/>
</dbReference>
<dbReference type="Pfam" id="PF17761">
    <property type="entry name" value="DUF1016_N"/>
    <property type="match status" value="1"/>
</dbReference>
<dbReference type="InterPro" id="IPR053148">
    <property type="entry name" value="PD-DEXK-like_domain"/>
</dbReference>
<evidence type="ECO:0000259" key="3">
    <source>
        <dbReference type="Pfam" id="PF06250"/>
    </source>
</evidence>
<dbReference type="InterPro" id="IPR041527">
    <property type="entry name" value="YhcG_N"/>
</dbReference>
<dbReference type="PANTHER" id="PTHR30547">
    <property type="entry name" value="UNCHARACTERIZED PROTEIN YHCG-RELATED"/>
    <property type="match status" value="1"/>
</dbReference>
<keyword evidence="5" id="KW-0808">Transferase</keyword>
<keyword evidence="1" id="KW-1133">Transmembrane helix</keyword>
<name>A0A0F3QGC7_RICBE</name>
<feature type="domain" description="YhcG N-terminal" evidence="4">
    <location>
        <begin position="17"/>
        <end position="152"/>
    </location>
</feature>
<feature type="transmembrane region" description="Helical" evidence="1">
    <location>
        <begin position="346"/>
        <end position="366"/>
    </location>
</feature>
<evidence type="ECO:0000313" key="5">
    <source>
        <dbReference type="EMBL" id="KJV90504.1"/>
    </source>
</evidence>
<dbReference type="InterPro" id="IPR011856">
    <property type="entry name" value="tRNA_endonuc-like_dom_sf"/>
</dbReference>
<feature type="transmembrane region" description="Helical" evidence="1">
    <location>
        <begin position="652"/>
        <end position="670"/>
    </location>
</feature>
<keyword evidence="1" id="KW-0472">Membrane</keyword>
<feature type="transmembrane region" description="Helical" evidence="1">
    <location>
        <begin position="418"/>
        <end position="436"/>
    </location>
</feature>
<sequence>MSTNIVNSEYLEFLEQLKIRVSQSRYQAARSVNSELIRLYHYIGSEILNRQERYGWGAKVIDNLSRDLHSAFPEMKGFGSRNLKYMKRFAEEYRDTEFVQQVAAQLPWFHIVVLLDKVKDNQHRIFYIKKTIENGWSRSTLIRQIELELHKRQGQAITNFQNKLTSSQSDLAHYTLKDPYIFDFLSVGKEAHEREVEKELTKHIEKFLLELGAGFAFVGRQYHLEIGEQDFYIDLLFYHLKLRCFVVIELKDKDFKPEYAGKMNFYLSVIDDLLKHPNDNLSIGLILCKSKNNVLAEYALRDMSKPIGLAEYKITENLPKEIKGELPTIEELVLLHVQKRDELIDVLRGIAIILVLILHFHLSYTIESWNFNFLMHGNYGVTIFFVISGYLISTNALKRYGDLASIDIKHFYLLRCARILPPLFFALIIISLFYALDLKSFINLVYKDGVNNPSLGLTIFSVLTFWHNVMMDYYGYFNYAINIYWSLSVEEFFYLIFPLACVILRNRKLIIFILISIIAISPIYRYMNRNDEIIFMYSYLACSDAISIGILSALLKSNIKYFPQKNLIRVFGFSLIGFVYFILGIHGFEAIGFSLVSLGTGLIIISSYSQTFKSNVVSKLLSFLGKISYELYLFHIIILGLIRGIIVPKNLSGLPAIGLLSMFLFCSVQFHI</sequence>
<dbReference type="EMBL" id="LAOI01000001">
    <property type="protein sequence ID" value="KJV90504.1"/>
    <property type="molecule type" value="Genomic_DNA"/>
</dbReference>
<dbReference type="PATRIC" id="fig|1359193.3.peg.1465"/>
<feature type="transmembrane region" description="Helical" evidence="1">
    <location>
        <begin position="378"/>
        <end position="397"/>
    </location>
</feature>
<dbReference type="InterPro" id="IPR009362">
    <property type="entry name" value="YhcG_C"/>
</dbReference>
<proteinExistence type="predicted"/>
<gene>
    <name evidence="5" type="ORF">RBEAN4_1509</name>
</gene>
<dbReference type="InterPro" id="IPR002656">
    <property type="entry name" value="Acyl_transf_3_dom"/>
</dbReference>
<reference evidence="5 6" key="1">
    <citation type="submission" date="2015-02" db="EMBL/GenBank/DDBJ databases">
        <title>Genome Sequencing of Rickettsiales.</title>
        <authorList>
            <person name="Daugherty S.C."/>
            <person name="Su Q."/>
            <person name="Abolude K."/>
            <person name="Beier-Sexton M."/>
            <person name="Carlyon J.A."/>
            <person name="Carter R."/>
            <person name="Day N.P."/>
            <person name="Dumler S.J."/>
            <person name="Dyachenko V."/>
            <person name="Godinez A."/>
            <person name="Kurtti T.J."/>
            <person name="Lichay M."/>
            <person name="Mullins K.E."/>
            <person name="Ott S."/>
            <person name="Pappas-Brown V."/>
            <person name="Paris D.H."/>
            <person name="Patel P."/>
            <person name="Richards A.L."/>
            <person name="Sadzewicz L."/>
            <person name="Sears K."/>
            <person name="Seidman D."/>
            <person name="Sengamalay N."/>
            <person name="Stenos J."/>
            <person name="Tallon L.J."/>
            <person name="Vincent G."/>
            <person name="Fraser C.M."/>
            <person name="Munderloh U."/>
            <person name="Dunning-Hotopp J.C."/>
        </authorList>
    </citation>
    <scope>NUCLEOTIDE SEQUENCE [LARGE SCALE GENOMIC DNA]</scope>
    <source>
        <strain evidence="5 6">RML An4</strain>
    </source>
</reference>
<feature type="transmembrane region" description="Helical" evidence="1">
    <location>
        <begin position="629"/>
        <end position="646"/>
    </location>
</feature>
<dbReference type="PANTHER" id="PTHR30547:SF0">
    <property type="entry name" value="BLR8175 PROTEIN"/>
    <property type="match status" value="1"/>
</dbReference>
<dbReference type="GO" id="GO:0003676">
    <property type="term" value="F:nucleic acid binding"/>
    <property type="evidence" value="ECO:0007669"/>
    <property type="project" value="InterPro"/>
</dbReference>
<comment type="caution">
    <text evidence="5">The sequence shown here is derived from an EMBL/GenBank/DDBJ whole genome shotgun (WGS) entry which is preliminary data.</text>
</comment>
<evidence type="ECO:0000313" key="6">
    <source>
        <dbReference type="Proteomes" id="UP000033661"/>
    </source>
</evidence>
<dbReference type="Pfam" id="PF06250">
    <property type="entry name" value="YhcG_C"/>
    <property type="match status" value="1"/>
</dbReference>
<feature type="domain" description="YhcG PDDEXK nuclease" evidence="3">
    <location>
        <begin position="175"/>
        <end position="327"/>
    </location>
</feature>
<evidence type="ECO:0000256" key="1">
    <source>
        <dbReference type="SAM" id="Phobius"/>
    </source>
</evidence>
<feature type="transmembrane region" description="Helical" evidence="1">
    <location>
        <begin position="509"/>
        <end position="527"/>
    </location>
</feature>
<feature type="transmembrane region" description="Helical" evidence="1">
    <location>
        <begin position="476"/>
        <end position="497"/>
    </location>
</feature>
<evidence type="ECO:0000259" key="2">
    <source>
        <dbReference type="Pfam" id="PF01757"/>
    </source>
</evidence>
<keyword evidence="1" id="KW-0812">Transmembrane</keyword>
<feature type="transmembrane region" description="Helical" evidence="1">
    <location>
        <begin position="591"/>
        <end position="608"/>
    </location>
</feature>
<organism evidence="5 6">
    <name type="scientific">Rickettsia bellii str. RML An4</name>
    <dbReference type="NCBI Taxonomy" id="1359193"/>
    <lineage>
        <taxon>Bacteria</taxon>
        <taxon>Pseudomonadati</taxon>
        <taxon>Pseudomonadota</taxon>
        <taxon>Alphaproteobacteria</taxon>
        <taxon>Rickettsiales</taxon>
        <taxon>Rickettsiaceae</taxon>
        <taxon>Rickettsieae</taxon>
        <taxon>Rickettsia</taxon>
        <taxon>belli group</taxon>
    </lineage>
</organism>